<dbReference type="EMBL" id="SRLO01002326">
    <property type="protein sequence ID" value="TNN33182.1"/>
    <property type="molecule type" value="Genomic_DNA"/>
</dbReference>
<comment type="caution">
    <text evidence="2">The sequence shown here is derived from an EMBL/GenBank/DDBJ whole genome shotgun (WGS) entry which is preliminary data.</text>
</comment>
<name>A0A4Z2EYA2_9TELE</name>
<gene>
    <name evidence="2" type="ORF">EYF80_056654</name>
</gene>
<accession>A0A4Z2EYA2</accession>
<feature type="compositionally biased region" description="Low complexity" evidence="1">
    <location>
        <begin position="106"/>
        <end position="117"/>
    </location>
</feature>
<evidence type="ECO:0000313" key="3">
    <source>
        <dbReference type="Proteomes" id="UP000314294"/>
    </source>
</evidence>
<feature type="region of interest" description="Disordered" evidence="1">
    <location>
        <begin position="95"/>
        <end position="117"/>
    </location>
</feature>
<dbReference type="AlphaFoldDB" id="A0A4Z2EYA2"/>
<evidence type="ECO:0000313" key="2">
    <source>
        <dbReference type="EMBL" id="TNN33182.1"/>
    </source>
</evidence>
<protein>
    <submittedName>
        <fullName evidence="2">Uncharacterized protein</fullName>
    </submittedName>
</protein>
<evidence type="ECO:0000256" key="1">
    <source>
        <dbReference type="SAM" id="MobiDB-lite"/>
    </source>
</evidence>
<feature type="compositionally biased region" description="Polar residues" evidence="1">
    <location>
        <begin position="95"/>
        <end position="105"/>
    </location>
</feature>
<keyword evidence="3" id="KW-1185">Reference proteome</keyword>
<sequence length="174" mass="19505">MASMSPQQQQQQQQVEVKHRLKGRSSTAFTSGYCTFTYPGLELLCNLSNLLKVFGVVEVLLIGLRRYFSQLLFDGLANTQGVQLPESFALSAHSDTSSCDLPSVNTTPTRATPGRAPSLAEKLRSNMWRRAEPVMEPRPMYCMRATACCTLRATLNRPRVNSVRTLVEYCRRPT</sequence>
<reference evidence="2 3" key="1">
    <citation type="submission" date="2019-03" db="EMBL/GenBank/DDBJ databases">
        <title>First draft genome of Liparis tanakae, snailfish: a comprehensive survey of snailfish specific genes.</title>
        <authorList>
            <person name="Kim W."/>
            <person name="Song I."/>
            <person name="Jeong J.-H."/>
            <person name="Kim D."/>
            <person name="Kim S."/>
            <person name="Ryu S."/>
            <person name="Song J.Y."/>
            <person name="Lee S.K."/>
        </authorList>
    </citation>
    <scope>NUCLEOTIDE SEQUENCE [LARGE SCALE GENOMIC DNA]</scope>
    <source>
        <tissue evidence="2">Muscle</tissue>
    </source>
</reference>
<dbReference type="Proteomes" id="UP000314294">
    <property type="component" value="Unassembled WGS sequence"/>
</dbReference>
<proteinExistence type="predicted"/>
<organism evidence="2 3">
    <name type="scientific">Liparis tanakae</name>
    <name type="common">Tanaka's snailfish</name>
    <dbReference type="NCBI Taxonomy" id="230148"/>
    <lineage>
        <taxon>Eukaryota</taxon>
        <taxon>Metazoa</taxon>
        <taxon>Chordata</taxon>
        <taxon>Craniata</taxon>
        <taxon>Vertebrata</taxon>
        <taxon>Euteleostomi</taxon>
        <taxon>Actinopterygii</taxon>
        <taxon>Neopterygii</taxon>
        <taxon>Teleostei</taxon>
        <taxon>Neoteleostei</taxon>
        <taxon>Acanthomorphata</taxon>
        <taxon>Eupercaria</taxon>
        <taxon>Perciformes</taxon>
        <taxon>Cottioidei</taxon>
        <taxon>Cottales</taxon>
        <taxon>Liparidae</taxon>
        <taxon>Liparis</taxon>
    </lineage>
</organism>